<evidence type="ECO:0000313" key="11">
    <source>
        <dbReference type="EMBL" id="KAK7721613.1"/>
    </source>
</evidence>
<dbReference type="PROSITE" id="PS50929">
    <property type="entry name" value="ABC_TM1F"/>
    <property type="match status" value="2"/>
</dbReference>
<feature type="transmembrane region" description="Helical" evidence="8">
    <location>
        <begin position="279"/>
        <end position="298"/>
    </location>
</feature>
<feature type="transmembrane region" description="Helical" evidence="8">
    <location>
        <begin position="16"/>
        <end position="40"/>
    </location>
</feature>
<feature type="transmembrane region" description="Helical" evidence="8">
    <location>
        <begin position="832"/>
        <end position="852"/>
    </location>
</feature>
<dbReference type="InterPro" id="IPR011527">
    <property type="entry name" value="ABC1_TM_dom"/>
</dbReference>
<evidence type="ECO:0000259" key="9">
    <source>
        <dbReference type="PROSITE" id="PS50893"/>
    </source>
</evidence>
<dbReference type="Pfam" id="PF00005">
    <property type="entry name" value="ABC_tran"/>
    <property type="match status" value="3"/>
</dbReference>
<dbReference type="CDD" id="cd18578">
    <property type="entry name" value="ABC_6TM_Pgp_ABCB1_D2_like"/>
    <property type="match status" value="1"/>
</dbReference>
<dbReference type="PROSITE" id="PS50893">
    <property type="entry name" value="ABC_TRANSPORTER_2"/>
    <property type="match status" value="2"/>
</dbReference>
<evidence type="ECO:0008006" key="13">
    <source>
        <dbReference type="Google" id="ProtNLM"/>
    </source>
</evidence>
<dbReference type="SMART" id="SM00382">
    <property type="entry name" value="AAA"/>
    <property type="match status" value="2"/>
</dbReference>
<feature type="transmembrane region" description="Helical" evidence="8">
    <location>
        <begin position="171"/>
        <end position="192"/>
    </location>
</feature>
<dbReference type="Gene3D" id="1.20.1560.10">
    <property type="entry name" value="ABC transporter type 1, transmembrane domain"/>
    <property type="match status" value="1"/>
</dbReference>
<evidence type="ECO:0000259" key="10">
    <source>
        <dbReference type="PROSITE" id="PS50929"/>
    </source>
</evidence>
<dbReference type="Proteomes" id="UP001430848">
    <property type="component" value="Unassembled WGS sequence"/>
</dbReference>
<evidence type="ECO:0000256" key="3">
    <source>
        <dbReference type="ARBA" id="ARBA00022741"/>
    </source>
</evidence>
<reference evidence="11 12" key="1">
    <citation type="submission" date="2024-02" db="EMBL/GenBank/DDBJ databases">
        <title>De novo assembly and annotation of 12 fungi associated with fruit tree decline syndrome in Ontario, Canada.</title>
        <authorList>
            <person name="Sulman M."/>
            <person name="Ellouze W."/>
            <person name="Ilyukhin E."/>
        </authorList>
    </citation>
    <scope>NUCLEOTIDE SEQUENCE [LARGE SCALE GENOMIC DNA]</scope>
    <source>
        <strain evidence="11 12">M169</strain>
    </source>
</reference>
<dbReference type="PANTHER" id="PTHR43394:SF1">
    <property type="entry name" value="ATP-BINDING CASSETTE SUB-FAMILY B MEMBER 10, MITOCHONDRIAL"/>
    <property type="match status" value="1"/>
</dbReference>
<evidence type="ECO:0000256" key="1">
    <source>
        <dbReference type="ARBA" id="ARBA00004141"/>
    </source>
</evidence>
<feature type="transmembrane region" description="Helical" evidence="8">
    <location>
        <begin position="753"/>
        <end position="779"/>
    </location>
</feature>
<name>A0ABR1NZL0_DIAER</name>
<comment type="caution">
    <text evidence="11">The sequence shown here is derived from an EMBL/GenBank/DDBJ whole genome shotgun (WGS) entry which is preliminary data.</text>
</comment>
<dbReference type="PANTHER" id="PTHR43394">
    <property type="entry name" value="ATP-DEPENDENT PERMEASE MDL1, MITOCHONDRIAL"/>
    <property type="match status" value="1"/>
</dbReference>
<keyword evidence="12" id="KW-1185">Reference proteome</keyword>
<sequence>MADYFRVFSYATKWDFCIYAVACFASIAGGATSPLMNIVFGQLVKQFTEYFRDPSKMSPGTFDSVLDRQALYLVGLFIGRWGLTSINKFCFQMIGIRLSSQIRLHYLEALFAQPIHAIDCMPAGGPATTITATSTTLQIGISDRLGTFLQFLSTIVAAFVVSFIWSWDLTLVMTSLILYSLVVIALVLPPVLKGQTTAAEADTQATAIASEALGGIRLIVACGAQAHIITGYQKWVDEARRRAHKAAPALGVQFGLLFFGVFGSFGLAFWYGIKRFIDGALSDAGVVIIVLFNMTIVLNSLERIATPLVAVSKAMVAACEFFTVIDMPKSTSGSEKLDAMSHDIIFDNVTFAYPSRPEATVLNGLSLCLRSGQNTALVGPSGSGKSTIVGLLERWYSLADQHAMARADEATSFSHKKDTEPTNEDRNDRDEPEKLDEAKPKVSGSIVVGGYNLEELDTKWWRSQIGLVQQEPFLFNDTIYANVAYGLIGSQWEDEPMEEKRRLVETACHEAFAHEFISRLPEGYDTQVGDGGAKLSGGQKQRLAIARSIIKKPSIIILDEATSAIDARSERIVQAALDKVTRDRTTITIAHRLSTIKKADNIIVLQNGRAVEQGTHQDLMSSPVGAYSALVRAQSLGLSHALASDDEGHMTDKTQDPDHEAEKIIMEQKRDSMELLVQTEGTEKLAMAGKPRSLIRSFGVLLYNQHSQWPYYVSIVLSSMATAAGTPVQAYLFSKVISVFLLTGDELKRQSSFWGLTWFYLAAGVGLAYLAVGWIGLIVQHNISAVYKKQYFSDMLYQKLSFFDQDANSHGTLSARVGSDAKQLEELLGMNMAFLLSGVFIALGSVIIAIIFAWKLGLIATFVTMPIMLAAGYWKFRQEVTYEQMNSAVFQESSQFATEAIGAIRTVSSLTMEGSIGNRYRQLLDNHVKAALQKGRWTSLLYGFADSVGLACQALVFWYGGRRLISGEYSLEAFFVCFMAIMQGAESASQSLAVAPNASQAAAAANRILDVHDSADTDRPDAFLNSGEASPMDDSCDGMEIELQDVSFRYPTRDTRILDHLSLKIERGQYAALVGPSGCGKTTILSLLERFYELGPHQGSITFNGENINDSNVYNYRKSISLVAQEPTMFRGTIRDNILLGIDDPSSIPDERIMEVCRDAFIHDFIISLPEGYDTEVGAQGISLSGGQKQRVAVARALIRDPKVLLLDEATSALDSESEKMVQAALEKARNGRTMIAVAHRLSTIQSADVIFVFEQGRVVEKGTHDELVHKGDVYWGMCQAQALDM</sequence>
<dbReference type="CDD" id="cd03249">
    <property type="entry name" value="ABC_MTABC3_MDL1_MDL2"/>
    <property type="match status" value="1"/>
</dbReference>
<dbReference type="InterPro" id="IPR017871">
    <property type="entry name" value="ABC_transporter-like_CS"/>
</dbReference>
<feature type="domain" description="ABC transporter" evidence="9">
    <location>
        <begin position="344"/>
        <end position="632"/>
    </location>
</feature>
<keyword evidence="6 8" id="KW-0472">Membrane</keyword>
<evidence type="ECO:0000256" key="4">
    <source>
        <dbReference type="ARBA" id="ARBA00022840"/>
    </source>
</evidence>
<feature type="transmembrane region" description="Helical" evidence="8">
    <location>
        <begin position="939"/>
        <end position="960"/>
    </location>
</feature>
<keyword evidence="4" id="KW-0067">ATP-binding</keyword>
<feature type="region of interest" description="Disordered" evidence="7">
    <location>
        <begin position="407"/>
        <end position="440"/>
    </location>
</feature>
<feature type="transmembrane region" description="Helical" evidence="8">
    <location>
        <begin position="250"/>
        <end position="273"/>
    </location>
</feature>
<dbReference type="EMBL" id="JAKNSF020000070">
    <property type="protein sequence ID" value="KAK7721613.1"/>
    <property type="molecule type" value="Genomic_DNA"/>
</dbReference>
<evidence type="ECO:0000256" key="7">
    <source>
        <dbReference type="SAM" id="MobiDB-lite"/>
    </source>
</evidence>
<evidence type="ECO:0000256" key="8">
    <source>
        <dbReference type="SAM" id="Phobius"/>
    </source>
</evidence>
<feature type="domain" description="ABC transporter" evidence="9">
    <location>
        <begin position="1041"/>
        <end position="1281"/>
    </location>
</feature>
<dbReference type="CDD" id="cd18577">
    <property type="entry name" value="ABC_6TM_Pgp_ABCB1_D1_like"/>
    <property type="match status" value="1"/>
</dbReference>
<evidence type="ECO:0000256" key="6">
    <source>
        <dbReference type="ARBA" id="ARBA00023136"/>
    </source>
</evidence>
<keyword evidence="2 8" id="KW-0812">Transmembrane</keyword>
<dbReference type="SUPFAM" id="SSF90123">
    <property type="entry name" value="ABC transporter transmembrane region"/>
    <property type="match status" value="2"/>
</dbReference>
<dbReference type="SUPFAM" id="SSF52540">
    <property type="entry name" value="P-loop containing nucleoside triphosphate hydrolases"/>
    <property type="match status" value="3"/>
</dbReference>
<gene>
    <name evidence="11" type="ORF">SLS63_009519</name>
</gene>
<evidence type="ECO:0000313" key="12">
    <source>
        <dbReference type="Proteomes" id="UP001430848"/>
    </source>
</evidence>
<comment type="subcellular location">
    <subcellularLocation>
        <location evidence="1">Membrane</location>
        <topology evidence="1">Multi-pass membrane protein</topology>
    </subcellularLocation>
</comment>
<feature type="domain" description="ABC transmembrane type-1" evidence="10">
    <location>
        <begin position="20"/>
        <end position="313"/>
    </location>
</feature>
<dbReference type="InterPro" id="IPR036640">
    <property type="entry name" value="ABC1_TM_sf"/>
</dbReference>
<dbReference type="InterPro" id="IPR003593">
    <property type="entry name" value="AAA+_ATPase"/>
</dbReference>
<keyword evidence="3" id="KW-0547">Nucleotide-binding</keyword>
<evidence type="ECO:0000256" key="2">
    <source>
        <dbReference type="ARBA" id="ARBA00022692"/>
    </source>
</evidence>
<dbReference type="Gene3D" id="3.40.50.300">
    <property type="entry name" value="P-loop containing nucleotide triphosphate hydrolases"/>
    <property type="match status" value="2"/>
</dbReference>
<feature type="transmembrane region" description="Helical" evidence="8">
    <location>
        <begin position="858"/>
        <end position="876"/>
    </location>
</feature>
<dbReference type="InterPro" id="IPR039421">
    <property type="entry name" value="Type_1_exporter"/>
</dbReference>
<evidence type="ECO:0000256" key="5">
    <source>
        <dbReference type="ARBA" id="ARBA00022989"/>
    </source>
</evidence>
<dbReference type="InterPro" id="IPR003439">
    <property type="entry name" value="ABC_transporter-like_ATP-bd"/>
</dbReference>
<dbReference type="Pfam" id="PF00664">
    <property type="entry name" value="ABC_membrane"/>
    <property type="match status" value="2"/>
</dbReference>
<organism evidence="11 12">
    <name type="scientific">Diaporthe eres</name>
    <name type="common">Phomopsis oblonga</name>
    <dbReference type="NCBI Taxonomy" id="83184"/>
    <lineage>
        <taxon>Eukaryota</taxon>
        <taxon>Fungi</taxon>
        <taxon>Dikarya</taxon>
        <taxon>Ascomycota</taxon>
        <taxon>Pezizomycotina</taxon>
        <taxon>Sordariomycetes</taxon>
        <taxon>Sordariomycetidae</taxon>
        <taxon>Diaporthales</taxon>
        <taxon>Diaporthaceae</taxon>
        <taxon>Diaporthe</taxon>
        <taxon>Diaporthe eres species complex</taxon>
    </lineage>
</organism>
<feature type="domain" description="ABC transmembrane type-1" evidence="10">
    <location>
        <begin position="715"/>
        <end position="1000"/>
    </location>
</feature>
<dbReference type="InterPro" id="IPR027417">
    <property type="entry name" value="P-loop_NTPase"/>
</dbReference>
<proteinExistence type="predicted"/>
<dbReference type="PROSITE" id="PS00211">
    <property type="entry name" value="ABC_TRANSPORTER_1"/>
    <property type="match status" value="2"/>
</dbReference>
<feature type="transmembrane region" description="Helical" evidence="8">
    <location>
        <begin position="145"/>
        <end position="165"/>
    </location>
</feature>
<keyword evidence="5 8" id="KW-1133">Transmembrane helix</keyword>
<accession>A0ABR1NZL0</accession>
<protein>
    <recommendedName>
        <fullName evidence="13">ABC transporter</fullName>
    </recommendedName>
</protein>